<dbReference type="AlphaFoldDB" id="A0A081NZS6"/>
<dbReference type="eggNOG" id="ENOG503093F">
    <property type="taxonomic scope" value="Bacteria"/>
</dbReference>
<dbReference type="Proteomes" id="UP000028123">
    <property type="component" value="Unassembled WGS sequence"/>
</dbReference>
<gene>
    <name evidence="1" type="ORF">ET33_11755</name>
</gene>
<protein>
    <recommendedName>
        <fullName evidence="3">Dystroglycan-type cadherin-like domain-containing protein</fullName>
    </recommendedName>
</protein>
<dbReference type="EMBL" id="JNVM01000018">
    <property type="protein sequence ID" value="KEQ23949.1"/>
    <property type="molecule type" value="Genomic_DNA"/>
</dbReference>
<organism evidence="1 2">
    <name type="scientific">Paenibacillus tyrfis</name>
    <dbReference type="NCBI Taxonomy" id="1501230"/>
    <lineage>
        <taxon>Bacteria</taxon>
        <taxon>Bacillati</taxon>
        <taxon>Bacillota</taxon>
        <taxon>Bacilli</taxon>
        <taxon>Bacillales</taxon>
        <taxon>Paenibacillaceae</taxon>
        <taxon>Paenibacillus</taxon>
    </lineage>
</organism>
<keyword evidence="2" id="KW-1185">Reference proteome</keyword>
<sequence length="917" mass="97973">MIYTTWDPTTKRFVNNDADAGAYFTDNDPLTYSIVRQPQGFSASILSGSLVHLSGNPQLTSDSFTVRATDPSGLYAELTEVLNFAPQAWWSHSLVTYDPNSGAFVTSAIDLGSRFYDANRDELKYSMVEVPSVSSGMTANLSGSMLYLGGTPTSPATFRVKATDTHGASAEESFSLNFAPKALSQPAVSLSGALTQVDLRNYFSDADQDELTFYYGWTYPWSSTLSASVSGTMLLLSGMAQEPSYVIVQATDGHGTYVNNTVSVLQTNGIPQVLPSGGIVHTTWDPTAKRFVNNDVNVGAYFSDTDPLTYSIVRQPQGFSASILNGSLVHLSGNPQLTSDSFTVRAMDSTGLYADLTEILNFAPQSWSSHNLVTYDPNRGAFVTSAIDLGSIFYDANGDWLDYSMVQAPSVSSGMMASLSGSMLYLGGTPTSPATFRVKATDTHGASVEGSFGLNFAPKALNQPAVSLSGALTQVDLRNYFSDADQDELTFYYGGVYPWSSSLSATISGSMLLLSGMAKEPSYVTVYATDGHYMSIVNTVNVQQTGGIPQVLPSGGMVYTTWDPTGQRFVNNDADVGAYFSDNDPLTYSIVRQPQGFSASIVSGSLMHLSGNPTQPYDSFTVRATDPSGLYADLTEVLNFAPQSLSSHNLVTYDPNSGAFTSSTIELGNIFYDANGDRLSYAITQAPSASSGMSVSLSGSVLYVGGTPTTPTTFRVKATDTHEASAEESFSLNFAPKALSQPTVSLSGALTQVDLRNYFNDADHDELTFYYGWKYPWSSTLSASVSGTMLLLSGMAQESGYVIVHATDGHGTYVSNTVSIGSSSQNMPPQALSQPAVSLTGGLTQIDLRNYFIDANQDVLTYVYGSTYPWSNTLSASISGTLLLLSGTAQEPTHIVIHATDGYSGYVTNTVTINGQH</sequence>
<comment type="caution">
    <text evidence="1">The sequence shown here is derived from an EMBL/GenBank/DDBJ whole genome shotgun (WGS) entry which is preliminary data.</text>
</comment>
<proteinExistence type="predicted"/>
<dbReference type="OrthoDB" id="283370at2"/>
<dbReference type="RefSeq" id="WP_036686964.1">
    <property type="nucleotide sequence ID" value="NZ_JNVM01000018.1"/>
</dbReference>
<evidence type="ECO:0000313" key="2">
    <source>
        <dbReference type="Proteomes" id="UP000028123"/>
    </source>
</evidence>
<evidence type="ECO:0000313" key="1">
    <source>
        <dbReference type="EMBL" id="KEQ23949.1"/>
    </source>
</evidence>
<accession>A0A081NZS6</accession>
<reference evidence="1 2" key="1">
    <citation type="submission" date="2014-06" db="EMBL/GenBank/DDBJ databases">
        <title>Draft genome sequence of Paenibacillus sp. MSt1.</title>
        <authorList>
            <person name="Aw Y.K."/>
            <person name="Ong K.S."/>
            <person name="Gan H.M."/>
            <person name="Lee S.M."/>
        </authorList>
    </citation>
    <scope>NUCLEOTIDE SEQUENCE [LARGE SCALE GENOMIC DNA]</scope>
    <source>
        <strain evidence="1 2">MSt1</strain>
    </source>
</reference>
<name>A0A081NZS6_9BACL</name>
<evidence type="ECO:0008006" key="3">
    <source>
        <dbReference type="Google" id="ProtNLM"/>
    </source>
</evidence>